<organism evidence="2 3">
    <name type="scientific">Arachis hypogaea</name>
    <name type="common">Peanut</name>
    <dbReference type="NCBI Taxonomy" id="3818"/>
    <lineage>
        <taxon>Eukaryota</taxon>
        <taxon>Viridiplantae</taxon>
        <taxon>Streptophyta</taxon>
        <taxon>Embryophyta</taxon>
        <taxon>Tracheophyta</taxon>
        <taxon>Spermatophyta</taxon>
        <taxon>Magnoliopsida</taxon>
        <taxon>eudicotyledons</taxon>
        <taxon>Gunneridae</taxon>
        <taxon>Pentapetalae</taxon>
        <taxon>rosids</taxon>
        <taxon>fabids</taxon>
        <taxon>Fabales</taxon>
        <taxon>Fabaceae</taxon>
        <taxon>Papilionoideae</taxon>
        <taxon>50 kb inversion clade</taxon>
        <taxon>dalbergioids sensu lato</taxon>
        <taxon>Dalbergieae</taxon>
        <taxon>Pterocarpus clade</taxon>
        <taxon>Arachis</taxon>
    </lineage>
</organism>
<dbReference type="InterPro" id="IPR004330">
    <property type="entry name" value="FAR1_DNA_bnd_dom"/>
</dbReference>
<gene>
    <name evidence="2" type="ORF">Ahy_B06g084186</name>
</gene>
<evidence type="ECO:0000313" key="3">
    <source>
        <dbReference type="Proteomes" id="UP000289738"/>
    </source>
</evidence>
<proteinExistence type="predicted"/>
<accession>A0A444YRC3</accession>
<dbReference type="PANTHER" id="PTHR46328">
    <property type="entry name" value="FAR-RED IMPAIRED RESPONSIVE (FAR1) FAMILY PROTEIN-RELATED"/>
    <property type="match status" value="1"/>
</dbReference>
<dbReference type="AlphaFoldDB" id="A0A444YRC3"/>
<dbReference type="EMBL" id="SDMP01000016">
    <property type="protein sequence ID" value="RYR04461.1"/>
    <property type="molecule type" value="Genomic_DNA"/>
</dbReference>
<sequence length="309" mass="34633">MAQRGGNMRPPKIFNTFARVAIRGSQCRCGSHDSEWLVKIEVVNSCLIELSVHRLCLCSRISGTADCLPLSGLCLRLAVAFVPVRCRPRSIGLHRLRSLTVHRSSSCSRSSGSHVGLLQTLGPNRELHRAVELLAFVASVSSPNQPTDNTPRQHEYSASTSATSNLYYNSRCLVEVQMEVSLSEGDADCRGSESDTYEEFNRADEGGAVADDKSCELEDLAGLSVDDILKKVWVSIENAYEFYRRFGKMHGFGVRKGDSGKYCEGNLVRYRFFCNKEGLREHKHYDRVNRTREHKPETRTNCKAMLSVF</sequence>
<comment type="caution">
    <text evidence="2">The sequence shown here is derived from an EMBL/GenBank/DDBJ whole genome shotgun (WGS) entry which is preliminary data.</text>
</comment>
<keyword evidence="3" id="KW-1185">Reference proteome</keyword>
<dbReference type="PANTHER" id="PTHR46328:SF27">
    <property type="entry name" value="OS12G0287500 PROTEIN"/>
    <property type="match status" value="1"/>
</dbReference>
<reference evidence="2 3" key="1">
    <citation type="submission" date="2019-01" db="EMBL/GenBank/DDBJ databases">
        <title>Sequencing of cultivated peanut Arachis hypogaea provides insights into genome evolution and oil improvement.</title>
        <authorList>
            <person name="Chen X."/>
        </authorList>
    </citation>
    <scope>NUCLEOTIDE SEQUENCE [LARGE SCALE GENOMIC DNA]</scope>
    <source>
        <strain evidence="3">cv. Fuhuasheng</strain>
        <tissue evidence="2">Leaves</tissue>
    </source>
</reference>
<evidence type="ECO:0000313" key="2">
    <source>
        <dbReference type="EMBL" id="RYR04461.1"/>
    </source>
</evidence>
<feature type="domain" description="FAR1" evidence="1">
    <location>
        <begin position="241"/>
        <end position="308"/>
    </location>
</feature>
<dbReference type="Pfam" id="PF03101">
    <property type="entry name" value="FAR1"/>
    <property type="match status" value="1"/>
</dbReference>
<dbReference type="Proteomes" id="UP000289738">
    <property type="component" value="Chromosome B06"/>
</dbReference>
<name>A0A444YRC3_ARAHY</name>
<evidence type="ECO:0000259" key="1">
    <source>
        <dbReference type="Pfam" id="PF03101"/>
    </source>
</evidence>
<protein>
    <recommendedName>
        <fullName evidence="1">FAR1 domain-containing protein</fullName>
    </recommendedName>
</protein>